<evidence type="ECO:0000313" key="2">
    <source>
        <dbReference type="EMBL" id="JAE00944.1"/>
    </source>
</evidence>
<sequence length="125" mass="13231">MRLEGDILDPFFPISPLSSDYLWQFGEVLMKDGAAERDLDGDTISGGGRSPAHPLCKPSGGGSGVTMGGAGSSGRRMWWRRRPTTARFGGGWRCHRARPLSTASGRGRRLIGEVSRGGATSPATA</sequence>
<reference evidence="2" key="1">
    <citation type="submission" date="2014-09" db="EMBL/GenBank/DDBJ databases">
        <authorList>
            <person name="Magalhaes I.L.F."/>
            <person name="Oliveira U."/>
            <person name="Santos F.R."/>
            <person name="Vidigal T.H.D.A."/>
            <person name="Brescovit A.D."/>
            <person name="Santos A.J."/>
        </authorList>
    </citation>
    <scope>NUCLEOTIDE SEQUENCE</scope>
    <source>
        <tissue evidence="2">Shoot tissue taken approximately 20 cm above the soil surface</tissue>
    </source>
</reference>
<dbReference type="AlphaFoldDB" id="A0A0A9EPL3"/>
<dbReference type="EMBL" id="GBRH01196952">
    <property type="protein sequence ID" value="JAE00944.1"/>
    <property type="molecule type" value="Transcribed_RNA"/>
</dbReference>
<feature type="compositionally biased region" description="Gly residues" evidence="1">
    <location>
        <begin position="59"/>
        <end position="72"/>
    </location>
</feature>
<accession>A0A0A9EPL3</accession>
<protein>
    <submittedName>
        <fullName evidence="2">Uncharacterized protein</fullName>
    </submittedName>
</protein>
<organism evidence="2">
    <name type="scientific">Arundo donax</name>
    <name type="common">Giant reed</name>
    <name type="synonym">Donax arundinaceus</name>
    <dbReference type="NCBI Taxonomy" id="35708"/>
    <lineage>
        <taxon>Eukaryota</taxon>
        <taxon>Viridiplantae</taxon>
        <taxon>Streptophyta</taxon>
        <taxon>Embryophyta</taxon>
        <taxon>Tracheophyta</taxon>
        <taxon>Spermatophyta</taxon>
        <taxon>Magnoliopsida</taxon>
        <taxon>Liliopsida</taxon>
        <taxon>Poales</taxon>
        <taxon>Poaceae</taxon>
        <taxon>PACMAD clade</taxon>
        <taxon>Arundinoideae</taxon>
        <taxon>Arundineae</taxon>
        <taxon>Arundo</taxon>
    </lineage>
</organism>
<feature type="region of interest" description="Disordered" evidence="1">
    <location>
        <begin position="39"/>
        <end position="80"/>
    </location>
</feature>
<name>A0A0A9EPL3_ARUDO</name>
<proteinExistence type="predicted"/>
<feature type="region of interest" description="Disordered" evidence="1">
    <location>
        <begin position="97"/>
        <end position="125"/>
    </location>
</feature>
<evidence type="ECO:0000256" key="1">
    <source>
        <dbReference type="SAM" id="MobiDB-lite"/>
    </source>
</evidence>
<reference evidence="2" key="2">
    <citation type="journal article" date="2015" name="Data Brief">
        <title>Shoot transcriptome of the giant reed, Arundo donax.</title>
        <authorList>
            <person name="Barrero R.A."/>
            <person name="Guerrero F.D."/>
            <person name="Moolhuijzen P."/>
            <person name="Goolsby J.A."/>
            <person name="Tidwell J."/>
            <person name="Bellgard S.E."/>
            <person name="Bellgard M.I."/>
        </authorList>
    </citation>
    <scope>NUCLEOTIDE SEQUENCE</scope>
    <source>
        <tissue evidence="2">Shoot tissue taken approximately 20 cm above the soil surface</tissue>
    </source>
</reference>